<dbReference type="InterPro" id="IPR002110">
    <property type="entry name" value="Ankyrin_rpt"/>
</dbReference>
<evidence type="ECO:0000313" key="3">
    <source>
        <dbReference type="EMBL" id="KAF4075561.1"/>
    </source>
</evidence>
<dbReference type="SMART" id="SM00443">
    <property type="entry name" value="G_patch"/>
    <property type="match status" value="1"/>
</dbReference>
<protein>
    <recommendedName>
        <fullName evidence="2">G-patch domain-containing protein</fullName>
    </recommendedName>
</protein>
<dbReference type="PANTHER" id="PTHR20923:SF1">
    <property type="entry name" value="G PATCH DOMAIN AND ANKYRIN REPEAT-CONTAINING PROTEIN 1"/>
    <property type="match status" value="1"/>
</dbReference>
<dbReference type="Pfam" id="PF01585">
    <property type="entry name" value="G-patch"/>
    <property type="match status" value="1"/>
</dbReference>
<dbReference type="PROSITE" id="PS50174">
    <property type="entry name" value="G_PATCH"/>
    <property type="match status" value="1"/>
</dbReference>
<dbReference type="GO" id="GO:0003676">
    <property type="term" value="F:nucleic acid binding"/>
    <property type="evidence" value="ECO:0007669"/>
    <property type="project" value="InterPro"/>
</dbReference>
<reference evidence="3 4" key="1">
    <citation type="submission" date="2020-02" db="EMBL/GenBank/DDBJ databases">
        <title>A chromosome-scale genome assembly of the black bullhead catfish (Ameiurus melas).</title>
        <authorList>
            <person name="Wen M."/>
            <person name="Zham M."/>
            <person name="Cabau C."/>
            <person name="Klopp C."/>
            <person name="Donnadieu C."/>
            <person name="Roques C."/>
            <person name="Bouchez O."/>
            <person name="Lampietro C."/>
            <person name="Jouanno E."/>
            <person name="Herpin A."/>
            <person name="Louis A."/>
            <person name="Berthelot C."/>
            <person name="Parey E."/>
            <person name="Roest-Crollius H."/>
            <person name="Braasch I."/>
            <person name="Postlethwait J."/>
            <person name="Robinson-Rechavi M."/>
            <person name="Echchiki A."/>
            <person name="Begum T."/>
            <person name="Montfort J."/>
            <person name="Schartl M."/>
            <person name="Bobe J."/>
            <person name="Guiguen Y."/>
        </authorList>
    </citation>
    <scope>NUCLEOTIDE SEQUENCE [LARGE SCALE GENOMIC DNA]</scope>
    <source>
        <strain evidence="3">M_S1</strain>
        <tissue evidence="3">Blood</tissue>
    </source>
</reference>
<evidence type="ECO:0000259" key="2">
    <source>
        <dbReference type="PROSITE" id="PS50174"/>
    </source>
</evidence>
<feature type="domain" description="G-patch" evidence="2">
    <location>
        <begin position="296"/>
        <end position="342"/>
    </location>
</feature>
<dbReference type="InterPro" id="IPR036770">
    <property type="entry name" value="Ankyrin_rpt-contain_sf"/>
</dbReference>
<dbReference type="Proteomes" id="UP000593565">
    <property type="component" value="Unassembled WGS sequence"/>
</dbReference>
<keyword evidence="4" id="KW-1185">Reference proteome</keyword>
<dbReference type="Pfam" id="PF12796">
    <property type="entry name" value="Ank_2"/>
    <property type="match status" value="1"/>
</dbReference>
<evidence type="ECO:0000256" key="1">
    <source>
        <dbReference type="SAM" id="MobiDB-lite"/>
    </source>
</evidence>
<evidence type="ECO:0000313" key="4">
    <source>
        <dbReference type="Proteomes" id="UP000593565"/>
    </source>
</evidence>
<accession>A0A7J6A039</accession>
<sequence length="400" mass="46395">MRLSRYFIRAREGEKRWTERETERERPAAVLNGEEVRDFYQSLFENKDGVRRDERRRDERRDEWRDERRDETRDERRRDERRDETRDEKRRDEWRDEKRDERRARRRGRAGRSDGKGGGACEGGVRSIGGEVESSALAPPAGRPDGYRLLRCAEQGDVRGVEDVLRRGCDVNFRDQFNWTALMSASYSGRTDTVRVLLHRGALWRTITDSQGRDARDLARLAGHHDVVTVLEQNSFTQNSHTSHTPADPTHSSPRPQWCEVCEVCYTDSPHTHASSTLHQFSLKRPPSLPHYCLTPSSVGYKVMLRLGWNPHSGLGPEHSGRRDPVGTVLKSDTAGLGFGTAPRSKVTHFKANDVQAVRRAPKRQRQERGTTVSAKVRRRTEERQRQWERDYRSSFNIHS</sequence>
<gene>
    <name evidence="3" type="ORF">AMELA_G00235710</name>
</gene>
<dbReference type="InterPro" id="IPR000467">
    <property type="entry name" value="G_patch_dom"/>
</dbReference>
<feature type="region of interest" description="Disordered" evidence="1">
    <location>
        <begin position="314"/>
        <end position="342"/>
    </location>
</feature>
<feature type="region of interest" description="Disordered" evidence="1">
    <location>
        <begin position="102"/>
        <end position="144"/>
    </location>
</feature>
<dbReference type="InterPro" id="IPR039146">
    <property type="entry name" value="GPANK1"/>
</dbReference>
<dbReference type="SUPFAM" id="SSF48403">
    <property type="entry name" value="Ankyrin repeat"/>
    <property type="match status" value="1"/>
</dbReference>
<feature type="compositionally biased region" description="Basic and acidic residues" evidence="1">
    <location>
        <begin position="380"/>
        <end position="393"/>
    </location>
</feature>
<comment type="caution">
    <text evidence="3">The sequence shown here is derived from an EMBL/GenBank/DDBJ whole genome shotgun (WGS) entry which is preliminary data.</text>
</comment>
<dbReference type="PANTHER" id="PTHR20923">
    <property type="entry name" value="BAT4 PROTEIN-RELATED"/>
    <property type="match status" value="1"/>
</dbReference>
<feature type="region of interest" description="Disordered" evidence="1">
    <location>
        <begin position="358"/>
        <end position="400"/>
    </location>
</feature>
<name>A0A7J6A039_AMEME</name>
<dbReference type="EMBL" id="JAAGNN010000021">
    <property type="protein sequence ID" value="KAF4075561.1"/>
    <property type="molecule type" value="Genomic_DNA"/>
</dbReference>
<organism evidence="3 4">
    <name type="scientific">Ameiurus melas</name>
    <name type="common">Black bullhead</name>
    <name type="synonym">Silurus melas</name>
    <dbReference type="NCBI Taxonomy" id="219545"/>
    <lineage>
        <taxon>Eukaryota</taxon>
        <taxon>Metazoa</taxon>
        <taxon>Chordata</taxon>
        <taxon>Craniata</taxon>
        <taxon>Vertebrata</taxon>
        <taxon>Euteleostomi</taxon>
        <taxon>Actinopterygii</taxon>
        <taxon>Neopterygii</taxon>
        <taxon>Teleostei</taxon>
        <taxon>Ostariophysi</taxon>
        <taxon>Siluriformes</taxon>
        <taxon>Ictaluridae</taxon>
        <taxon>Ameiurus</taxon>
    </lineage>
</organism>
<dbReference type="Gene3D" id="1.25.40.20">
    <property type="entry name" value="Ankyrin repeat-containing domain"/>
    <property type="match status" value="1"/>
</dbReference>
<dbReference type="AlphaFoldDB" id="A0A7J6A039"/>
<proteinExistence type="predicted"/>